<proteinExistence type="predicted"/>
<dbReference type="OrthoDB" id="9798386at2"/>
<name>A0A0N0ITW7_CHRID</name>
<dbReference type="Proteomes" id="UP000037953">
    <property type="component" value="Unassembled WGS sequence"/>
</dbReference>
<dbReference type="RefSeq" id="WP_062703397.1">
    <property type="nucleotide sequence ID" value="NZ_LJOD01000025.1"/>
</dbReference>
<dbReference type="PATRIC" id="fig|253.9.peg.2796"/>
<evidence type="ECO:0000313" key="1">
    <source>
        <dbReference type="EMBL" id="KPE49092.1"/>
    </source>
</evidence>
<accession>A0A0N0ITW7</accession>
<protein>
    <submittedName>
        <fullName evidence="1">Uncharacterized protein</fullName>
    </submittedName>
</protein>
<comment type="caution">
    <text evidence="1">The sequence shown here is derived from an EMBL/GenBank/DDBJ whole genome shotgun (WGS) entry which is preliminary data.</text>
</comment>
<evidence type="ECO:0000313" key="2">
    <source>
        <dbReference type="Proteomes" id="UP000037953"/>
    </source>
</evidence>
<organism evidence="1 2">
    <name type="scientific">Chryseobacterium indologenes</name>
    <name type="common">Flavobacterium indologenes</name>
    <dbReference type="NCBI Taxonomy" id="253"/>
    <lineage>
        <taxon>Bacteria</taxon>
        <taxon>Pseudomonadati</taxon>
        <taxon>Bacteroidota</taxon>
        <taxon>Flavobacteriia</taxon>
        <taxon>Flavobacteriales</taxon>
        <taxon>Weeksellaceae</taxon>
        <taxon>Chryseobacterium group</taxon>
        <taxon>Chryseobacterium</taxon>
    </lineage>
</organism>
<reference evidence="2" key="2">
    <citation type="submission" date="2015-09" db="EMBL/GenBank/DDBJ databases">
        <title>Draft genome sequence of a multidrug-resistant Chryseobacterium indologenes isolate from Malaysia.</title>
        <authorList>
            <person name="Yu C.Y."/>
            <person name="Ang G.Y."/>
            <person name="Chan K.-G."/>
        </authorList>
    </citation>
    <scope>NUCLEOTIDE SEQUENCE [LARGE SCALE GENOMIC DNA]</scope>
    <source>
        <strain evidence="2">CI_885</strain>
    </source>
</reference>
<reference evidence="1 2" key="1">
    <citation type="journal article" date="2015" name="Genom Data">
        <title>Draft genome sequence of a multidrug-resistant Chryseobacterium indologenes isolate from Malaysia.</title>
        <authorList>
            <person name="Yu C.Y."/>
            <person name="Ang G.Y."/>
            <person name="Cheng H.J."/>
            <person name="Cheong Y.M."/>
            <person name="Yin W.F."/>
            <person name="Chan K.G."/>
        </authorList>
    </citation>
    <scope>NUCLEOTIDE SEQUENCE [LARGE SCALE GENOMIC DNA]</scope>
    <source>
        <strain evidence="1 2">CI_885</strain>
    </source>
</reference>
<dbReference type="EMBL" id="LJOD01000025">
    <property type="protein sequence ID" value="KPE49092.1"/>
    <property type="molecule type" value="Genomic_DNA"/>
</dbReference>
<gene>
    <name evidence="1" type="ORF">AOB46_21865</name>
</gene>
<sequence length="91" mass="10865">MRNLSDLLNEMRRYYYYNGKKVYVDVDPDLLLITFKEEKEPEQQIQVLNSLAKDTSIFKGLQAENLSKDKYVWVKLDKEAAFKYSILKIEH</sequence>
<dbReference type="AlphaFoldDB" id="A0A0N0ITW7"/>